<keyword evidence="2" id="KW-1185">Reference proteome</keyword>
<dbReference type="Proteomes" id="UP000799754">
    <property type="component" value="Unassembled WGS sequence"/>
</dbReference>
<dbReference type="EMBL" id="MU006727">
    <property type="protein sequence ID" value="KAF2625073.1"/>
    <property type="molecule type" value="Genomic_DNA"/>
</dbReference>
<evidence type="ECO:0000313" key="2">
    <source>
        <dbReference type="Proteomes" id="UP000799754"/>
    </source>
</evidence>
<organism evidence="1 2">
    <name type="scientific">Macroventuria anomochaeta</name>
    <dbReference type="NCBI Taxonomy" id="301207"/>
    <lineage>
        <taxon>Eukaryota</taxon>
        <taxon>Fungi</taxon>
        <taxon>Dikarya</taxon>
        <taxon>Ascomycota</taxon>
        <taxon>Pezizomycotina</taxon>
        <taxon>Dothideomycetes</taxon>
        <taxon>Pleosporomycetidae</taxon>
        <taxon>Pleosporales</taxon>
        <taxon>Pleosporineae</taxon>
        <taxon>Didymellaceae</taxon>
        <taxon>Macroventuria</taxon>
    </lineage>
</organism>
<accession>A0ACB6RVE3</accession>
<evidence type="ECO:0000313" key="1">
    <source>
        <dbReference type="EMBL" id="KAF2625073.1"/>
    </source>
</evidence>
<protein>
    <submittedName>
        <fullName evidence="1">Uncharacterized protein</fullName>
    </submittedName>
</protein>
<reference evidence="1" key="1">
    <citation type="journal article" date="2020" name="Stud. Mycol.">
        <title>101 Dothideomycetes genomes: a test case for predicting lifestyles and emergence of pathogens.</title>
        <authorList>
            <person name="Haridas S."/>
            <person name="Albert R."/>
            <person name="Binder M."/>
            <person name="Bloem J."/>
            <person name="Labutti K."/>
            <person name="Salamov A."/>
            <person name="Andreopoulos B."/>
            <person name="Baker S."/>
            <person name="Barry K."/>
            <person name="Bills G."/>
            <person name="Bluhm B."/>
            <person name="Cannon C."/>
            <person name="Castanera R."/>
            <person name="Culley D."/>
            <person name="Daum C."/>
            <person name="Ezra D."/>
            <person name="Gonzalez J."/>
            <person name="Henrissat B."/>
            <person name="Kuo A."/>
            <person name="Liang C."/>
            <person name="Lipzen A."/>
            <person name="Lutzoni F."/>
            <person name="Magnuson J."/>
            <person name="Mondo S."/>
            <person name="Nolan M."/>
            <person name="Ohm R."/>
            <person name="Pangilinan J."/>
            <person name="Park H.-J."/>
            <person name="Ramirez L."/>
            <person name="Alfaro M."/>
            <person name="Sun H."/>
            <person name="Tritt A."/>
            <person name="Yoshinaga Y."/>
            <person name="Zwiers L.-H."/>
            <person name="Turgeon B."/>
            <person name="Goodwin S."/>
            <person name="Spatafora J."/>
            <person name="Crous P."/>
            <person name="Grigoriev I."/>
        </authorList>
    </citation>
    <scope>NUCLEOTIDE SEQUENCE</scope>
    <source>
        <strain evidence="1">CBS 525.71</strain>
    </source>
</reference>
<proteinExistence type="predicted"/>
<comment type="caution">
    <text evidence="1">The sequence shown here is derived from an EMBL/GenBank/DDBJ whole genome shotgun (WGS) entry which is preliminary data.</text>
</comment>
<gene>
    <name evidence="1" type="ORF">BU25DRAFT_423508</name>
</gene>
<name>A0ACB6RVE3_9PLEO</name>
<sequence length="341" mass="37538">MAQSWRPRTLSKDDRRAAEFENRAEIGDVRIRRDMRCARVLGHDDPLNAHELKNATTQGNLSEASWLVQLHLSAFDIATSPQATIKPSTAVCLLFAGFHLIPSRLVKGVSTLPLAYCALDLGRQQDVFDSGLSDALSMVTCDGMQGSKYLLRYVMGDKDLLTTLYTPAATVTLRRFVYAVVATTKPHSAPAKDLVNRGVAPSTSAGVVSAVSRLPKVLVRPLGTKWWLFRTRVVAQRAVSLQPSTSTLLLRDTLLRRRPTLSRRKGSVAESTAFLWVLWVLRDVWSSAVLRADGFGEEATLYATQLLTEGCSRLPEQTANGQARLVLDEVDRHSPTPAIDS</sequence>